<feature type="region of interest" description="Disordered" evidence="2">
    <location>
        <begin position="262"/>
        <end position="352"/>
    </location>
</feature>
<dbReference type="GO" id="GO:0005737">
    <property type="term" value="C:cytoplasm"/>
    <property type="evidence" value="ECO:0007669"/>
    <property type="project" value="TreeGrafter"/>
</dbReference>
<dbReference type="HOGENOM" id="CLU_055540_0_0_1"/>
<dbReference type="PANTHER" id="PTHR16487:SF0">
    <property type="entry name" value="PROTEIN PHOSPHATASE 4 REGULATORY SUBUNIT 2-RELATED"/>
    <property type="match status" value="1"/>
</dbReference>
<feature type="compositionally biased region" description="Low complexity" evidence="2">
    <location>
        <begin position="32"/>
        <end position="49"/>
    </location>
</feature>
<evidence type="ECO:0000313" key="4">
    <source>
        <dbReference type="Proteomes" id="UP000026962"/>
    </source>
</evidence>
<dbReference type="STRING" id="4537.A0A0E0LAQ9"/>
<evidence type="ECO:0000256" key="1">
    <source>
        <dbReference type="ARBA" id="ARBA00009207"/>
    </source>
</evidence>
<accession>A0A0E0LAQ9</accession>
<dbReference type="Gramene" id="OPUNC06G11350.1">
    <property type="protein sequence ID" value="OPUNC06G11350.1"/>
    <property type="gene ID" value="OPUNC06G11350"/>
</dbReference>
<evidence type="ECO:0008006" key="5">
    <source>
        <dbReference type="Google" id="ProtNLM"/>
    </source>
</evidence>
<keyword evidence="4" id="KW-1185">Reference proteome</keyword>
<protein>
    <recommendedName>
        <fullName evidence="5">Serine/threonine-protein phosphatase 4 regulatory subunit 2</fullName>
    </recommendedName>
</protein>
<evidence type="ECO:0000256" key="2">
    <source>
        <dbReference type="SAM" id="MobiDB-lite"/>
    </source>
</evidence>
<evidence type="ECO:0000313" key="3">
    <source>
        <dbReference type="EnsemblPlants" id="OPUNC06G11350.1"/>
    </source>
</evidence>
<reference evidence="3" key="2">
    <citation type="submission" date="2018-05" db="EMBL/GenBank/DDBJ databases">
        <title>OpunRS2 (Oryza punctata Reference Sequence Version 2).</title>
        <authorList>
            <person name="Zhang J."/>
            <person name="Kudrna D."/>
            <person name="Lee S."/>
            <person name="Talag J."/>
            <person name="Welchert J."/>
            <person name="Wing R.A."/>
        </authorList>
    </citation>
    <scope>NUCLEOTIDE SEQUENCE [LARGE SCALE GENOMIC DNA]</scope>
</reference>
<name>A0A0E0LAQ9_ORYPU</name>
<dbReference type="PANTHER" id="PTHR16487">
    <property type="entry name" value="PPP4R2-RELATED PROTEIN"/>
    <property type="match status" value="1"/>
</dbReference>
<feature type="compositionally biased region" description="Low complexity" evidence="2">
    <location>
        <begin position="61"/>
        <end position="76"/>
    </location>
</feature>
<dbReference type="InterPro" id="IPR015267">
    <property type="entry name" value="PPP4R2"/>
</dbReference>
<dbReference type="Proteomes" id="UP000026962">
    <property type="component" value="Chromosome 6"/>
</dbReference>
<dbReference type="Pfam" id="PF09184">
    <property type="entry name" value="PPP4R2"/>
    <property type="match status" value="1"/>
</dbReference>
<dbReference type="eggNOG" id="KOG3175">
    <property type="taxonomic scope" value="Eukaryota"/>
</dbReference>
<feature type="compositionally biased region" description="Polar residues" evidence="2">
    <location>
        <begin position="262"/>
        <end position="272"/>
    </location>
</feature>
<dbReference type="GO" id="GO:0019888">
    <property type="term" value="F:protein phosphatase regulator activity"/>
    <property type="evidence" value="ECO:0007669"/>
    <property type="project" value="InterPro"/>
</dbReference>
<feature type="compositionally biased region" description="Basic and acidic residues" evidence="2">
    <location>
        <begin position="343"/>
        <end position="352"/>
    </location>
</feature>
<proteinExistence type="inferred from homology"/>
<dbReference type="OMA" id="MVMIEAD"/>
<organism evidence="3">
    <name type="scientific">Oryza punctata</name>
    <name type="common">Red rice</name>
    <dbReference type="NCBI Taxonomy" id="4537"/>
    <lineage>
        <taxon>Eukaryota</taxon>
        <taxon>Viridiplantae</taxon>
        <taxon>Streptophyta</taxon>
        <taxon>Embryophyta</taxon>
        <taxon>Tracheophyta</taxon>
        <taxon>Spermatophyta</taxon>
        <taxon>Magnoliopsida</taxon>
        <taxon>Liliopsida</taxon>
        <taxon>Poales</taxon>
        <taxon>Poaceae</taxon>
        <taxon>BOP clade</taxon>
        <taxon>Oryzoideae</taxon>
        <taxon>Oryzeae</taxon>
        <taxon>Oryzinae</taxon>
        <taxon>Oryza</taxon>
    </lineage>
</organism>
<reference evidence="3" key="1">
    <citation type="submission" date="2015-04" db="UniProtKB">
        <authorList>
            <consortium name="EnsemblPlants"/>
        </authorList>
    </citation>
    <scope>IDENTIFICATION</scope>
</reference>
<dbReference type="GO" id="GO:0005634">
    <property type="term" value="C:nucleus"/>
    <property type="evidence" value="ECO:0007669"/>
    <property type="project" value="TreeGrafter"/>
</dbReference>
<feature type="compositionally biased region" description="Acidic residues" evidence="2">
    <location>
        <begin position="295"/>
        <end position="306"/>
    </location>
</feature>
<dbReference type="AlphaFoldDB" id="A0A0E0LAQ9"/>
<sequence>MNKMSGPWKGTIEQSSPKRRKRSKTIPLRTLATSNPTPHTSSPSSAATAVDKTAGLAMEGAAVEDSAAPAVATESAAEGDRRVEDAAGEDSVVPAVAPEASVDLDQHIEDAAPEDGKHGSTEENFDVTPEEMRSVIEIIADTGKFWHDWSFLKRLLSLQLKQVLAEYSEGQVVSQEDGQLQNSFSGETYSELVIRLNDALLRFEEGPPFTLQRLCEILLDPKGTYAKLPKLALALEKNLLVTSTMTKCTDPYPAAHVSNLEGTTMTENTSTVEVEPERLPEHPAAVPNGNVGGDADAEMADAEAEEPSNSHDVEMQEDKPDQTSNVNPGATSDAAVTAETVDASEKSSDPQT</sequence>
<feature type="compositionally biased region" description="Basic and acidic residues" evidence="2">
    <location>
        <begin position="308"/>
        <end position="321"/>
    </location>
</feature>
<feature type="region of interest" description="Disordered" evidence="2">
    <location>
        <begin position="1"/>
        <end position="93"/>
    </location>
</feature>
<comment type="similarity">
    <text evidence="1">Belongs to the PPP4R2 family.</text>
</comment>
<dbReference type="GO" id="GO:0030289">
    <property type="term" value="C:protein phosphatase 4 complex"/>
    <property type="evidence" value="ECO:0007669"/>
    <property type="project" value="InterPro"/>
</dbReference>
<dbReference type="EnsemblPlants" id="OPUNC06G11350.1">
    <property type="protein sequence ID" value="OPUNC06G11350.1"/>
    <property type="gene ID" value="OPUNC06G11350"/>
</dbReference>